<dbReference type="Proteomes" id="UP000177169">
    <property type="component" value="Unassembled WGS sequence"/>
</dbReference>
<name>A0A1F7Z3H9_9BACT</name>
<comment type="caution">
    <text evidence="3">The sequence shown here is derived from an EMBL/GenBank/DDBJ whole genome shotgun (WGS) entry which is preliminary data.</text>
</comment>
<reference evidence="3 4" key="1">
    <citation type="journal article" date="2016" name="Nat. Commun.">
        <title>Thousands of microbial genomes shed light on interconnected biogeochemical processes in an aquifer system.</title>
        <authorList>
            <person name="Anantharaman K."/>
            <person name="Brown C.T."/>
            <person name="Hug L.A."/>
            <person name="Sharon I."/>
            <person name="Castelle C.J."/>
            <person name="Probst A.J."/>
            <person name="Thomas B.C."/>
            <person name="Singh A."/>
            <person name="Wilkins M.J."/>
            <person name="Karaoz U."/>
            <person name="Brodie E.L."/>
            <person name="Williams K.H."/>
            <person name="Hubbard S.S."/>
            <person name="Banfield J.F."/>
        </authorList>
    </citation>
    <scope>NUCLEOTIDE SEQUENCE [LARGE SCALE GENOMIC DNA]</scope>
</reference>
<evidence type="ECO:0000313" key="3">
    <source>
        <dbReference type="EMBL" id="OGM33960.1"/>
    </source>
</evidence>
<keyword evidence="2" id="KW-0812">Transmembrane</keyword>
<protein>
    <submittedName>
        <fullName evidence="3">Uncharacterized protein</fullName>
    </submittedName>
</protein>
<accession>A0A1F7Z3H9</accession>
<organism evidence="3 4">
    <name type="scientific">Candidatus Woesebacteria bacterium RIFCSPHIGHO2_02_FULL_39_13</name>
    <dbReference type="NCBI Taxonomy" id="1802505"/>
    <lineage>
        <taxon>Bacteria</taxon>
        <taxon>Candidatus Woeseibacteriota</taxon>
    </lineage>
</organism>
<sequence>MKKRRTRKQKATAKHEFTIRWDPTLPQTKNEPAKDRFEASVKGQFKIADKKGIPQAKIAKTAAISAKSDYLKRIKKDIMRSLTIAALIMGAELVLYLALNA</sequence>
<feature type="transmembrane region" description="Helical" evidence="2">
    <location>
        <begin position="82"/>
        <end position="99"/>
    </location>
</feature>
<dbReference type="AlphaFoldDB" id="A0A1F7Z3H9"/>
<gene>
    <name evidence="3" type="ORF">A3D01_03435</name>
</gene>
<feature type="compositionally biased region" description="Basic residues" evidence="1">
    <location>
        <begin position="1"/>
        <end position="12"/>
    </location>
</feature>
<dbReference type="EMBL" id="MGGR01000010">
    <property type="protein sequence ID" value="OGM33960.1"/>
    <property type="molecule type" value="Genomic_DNA"/>
</dbReference>
<feature type="region of interest" description="Disordered" evidence="1">
    <location>
        <begin position="1"/>
        <end position="36"/>
    </location>
</feature>
<proteinExistence type="predicted"/>
<evidence type="ECO:0000256" key="2">
    <source>
        <dbReference type="SAM" id="Phobius"/>
    </source>
</evidence>
<keyword evidence="2" id="KW-0472">Membrane</keyword>
<evidence type="ECO:0000256" key="1">
    <source>
        <dbReference type="SAM" id="MobiDB-lite"/>
    </source>
</evidence>
<keyword evidence="2" id="KW-1133">Transmembrane helix</keyword>
<evidence type="ECO:0000313" key="4">
    <source>
        <dbReference type="Proteomes" id="UP000177169"/>
    </source>
</evidence>